<keyword evidence="6" id="KW-1185">Reference proteome</keyword>
<dbReference type="Pfam" id="PF08376">
    <property type="entry name" value="NIT"/>
    <property type="match status" value="1"/>
</dbReference>
<reference evidence="5 6" key="1">
    <citation type="journal article" date="2000" name="Mar. Ecol. Prog. Ser.">
        <title>Phylogenetic characterization of endosymbionts in three hydrothermal vent mussels: influence on host distributions.</title>
        <authorList>
            <person name="Fujiwara Y."/>
            <person name="Takai K."/>
            <person name="Uematsu K."/>
            <person name="Tsuchida S."/>
            <person name="Hunt J.C."/>
            <person name="Hashimoto J."/>
        </authorList>
    </citation>
    <scope>NUCLEOTIDE SEQUENCE [LARGE SCALE GENOMIC DNA]</scope>
    <source>
        <strain evidence="5 6">Myojin Knoll</strain>
    </source>
</reference>
<dbReference type="InterPro" id="IPR000595">
    <property type="entry name" value="cNMP-bd_dom"/>
</dbReference>
<reference evidence="5 6" key="2">
    <citation type="journal article" date="2016" name="ISME J.">
        <title>Heterogeneous composition of key metabolic gene clusters in a vent mussel symbiont population.</title>
        <authorList>
            <person name="Ikuta T."/>
            <person name="Takaki Y."/>
            <person name="Nagai Y."/>
            <person name="Shimamura S."/>
            <person name="Tsuda M."/>
            <person name="Kawagucci S."/>
            <person name="Aoki Y."/>
            <person name="Inoue K."/>
            <person name="Teruya M."/>
            <person name="Satou K."/>
            <person name="Teruya K."/>
            <person name="Shimoji M."/>
            <person name="Tamotsu H."/>
            <person name="Hirano T."/>
            <person name="Maruyama T."/>
            <person name="Yoshida T."/>
        </authorList>
    </citation>
    <scope>NUCLEOTIDE SEQUENCE [LARGE SCALE GENOMIC DNA]</scope>
    <source>
        <strain evidence="5 6">Myojin Knoll</strain>
    </source>
</reference>
<evidence type="ECO:0000313" key="5">
    <source>
        <dbReference type="EMBL" id="BAS67111.1"/>
    </source>
</evidence>
<dbReference type="AlphaFoldDB" id="A0A0N7KB60"/>
<gene>
    <name evidence="5" type="primary">ftrB</name>
    <name evidence="5" type="ORF">BSEPE_0087</name>
</gene>
<dbReference type="PANTHER" id="PTHR24567:SF26">
    <property type="entry name" value="REGULATORY PROTEIN YEIL"/>
    <property type="match status" value="1"/>
</dbReference>
<dbReference type="InterPro" id="IPR014710">
    <property type="entry name" value="RmlC-like_jellyroll"/>
</dbReference>
<name>A0A0N7KB60_9GAMM</name>
<dbReference type="SUPFAM" id="SSF51206">
    <property type="entry name" value="cAMP-binding domain-like"/>
    <property type="match status" value="1"/>
</dbReference>
<evidence type="ECO:0000313" key="6">
    <source>
        <dbReference type="Proteomes" id="UP000067399"/>
    </source>
</evidence>
<dbReference type="GO" id="GO:0003700">
    <property type="term" value="F:DNA-binding transcription factor activity"/>
    <property type="evidence" value="ECO:0007669"/>
    <property type="project" value="TreeGrafter"/>
</dbReference>
<dbReference type="Gene3D" id="1.10.10.10">
    <property type="entry name" value="Winged helix-like DNA-binding domain superfamily/Winged helix DNA-binding domain"/>
    <property type="match status" value="1"/>
</dbReference>
<dbReference type="OrthoDB" id="9782798at2"/>
<feature type="domain" description="Cyclic nucleotide-binding" evidence="4">
    <location>
        <begin position="278"/>
        <end position="380"/>
    </location>
</feature>
<dbReference type="InterPro" id="IPR012318">
    <property type="entry name" value="HTH_CRP"/>
</dbReference>
<evidence type="ECO:0000256" key="1">
    <source>
        <dbReference type="ARBA" id="ARBA00023015"/>
    </source>
</evidence>
<dbReference type="InterPro" id="IPR036390">
    <property type="entry name" value="WH_DNA-bd_sf"/>
</dbReference>
<dbReference type="KEGG" id="ebh:BSEPE_0087"/>
<keyword evidence="1" id="KW-0805">Transcription regulation</keyword>
<evidence type="ECO:0000256" key="2">
    <source>
        <dbReference type="ARBA" id="ARBA00023125"/>
    </source>
</evidence>
<dbReference type="PANTHER" id="PTHR24567">
    <property type="entry name" value="CRP FAMILY TRANSCRIPTIONAL REGULATORY PROTEIN"/>
    <property type="match status" value="1"/>
</dbReference>
<dbReference type="GO" id="GO:0003677">
    <property type="term" value="F:DNA binding"/>
    <property type="evidence" value="ECO:0007669"/>
    <property type="project" value="UniProtKB-KW"/>
</dbReference>
<accession>A0A0N7KB60</accession>
<keyword evidence="2" id="KW-0238">DNA-binding</keyword>
<dbReference type="InterPro" id="IPR050397">
    <property type="entry name" value="Env_Response_Regulators"/>
</dbReference>
<dbReference type="InterPro" id="IPR018490">
    <property type="entry name" value="cNMP-bd_dom_sf"/>
</dbReference>
<evidence type="ECO:0000256" key="3">
    <source>
        <dbReference type="ARBA" id="ARBA00023163"/>
    </source>
</evidence>
<dbReference type="GO" id="GO:0005829">
    <property type="term" value="C:cytosol"/>
    <property type="evidence" value="ECO:0007669"/>
    <property type="project" value="TreeGrafter"/>
</dbReference>
<dbReference type="SUPFAM" id="SSF46785">
    <property type="entry name" value="Winged helix' DNA-binding domain"/>
    <property type="match status" value="1"/>
</dbReference>
<dbReference type="RefSeq" id="WP_066042456.1">
    <property type="nucleotide sequence ID" value="NZ_AP013042.1"/>
</dbReference>
<dbReference type="Proteomes" id="UP000067399">
    <property type="component" value="Chromosome"/>
</dbReference>
<dbReference type="PROSITE" id="PS50042">
    <property type="entry name" value="CNMP_BINDING_3"/>
    <property type="match status" value="1"/>
</dbReference>
<dbReference type="InterPro" id="IPR036388">
    <property type="entry name" value="WH-like_DNA-bd_sf"/>
</dbReference>
<sequence>MQQLQTLSDTVHKLQNERGFVMLYLSENTLRHKREMLGYFVKSDTSVKQLRANIEQQENNRQLDSEEQRLIQIINQNLKRLKAKRTALLSLKINASAIFDLYSYQLISPIIQLMTHLTVKIKNIHPSAVSAYCFFLQWKEKVGLERSIIIVRGFIEGNANKNQCIEHIKVLINEQKHYKESFLSLATIEQKRLINDIYKMPDVGTLHMIHQQFSTQGESDILSKMNTKSWFVLISKKINKLHDIEKQLHLTLANDHQLSKHKIKAFKASERLAYKITLFQGMATNEIEKIINHSAIYQIPRNKVFILESNPVTHLHIVLMGWVKVFKQSNAKDEILQIIGNNETVLENCLFTNQIFNASAKVITDTLMLSIPINNVSNLLKQSHKFTHNLIIMNAQKANAALQDLYSIKHKNTEQRMGEFFLKLVNDKKWKENTLQLPYNKSFIASYLGMSREVFSRNLKHLFSQSIEITGKTLSITNKEKLCKYCYFDNNNYCYNFQRDRCWPSFTQSVMINK</sequence>
<dbReference type="Pfam" id="PF13545">
    <property type="entry name" value="HTH_Crp_2"/>
    <property type="match status" value="1"/>
</dbReference>
<organism evidence="5 6">
    <name type="scientific">endosymbiont of Bathymodiolus septemdierum str. Myojin knoll</name>
    <dbReference type="NCBI Taxonomy" id="1303921"/>
    <lineage>
        <taxon>Bacteria</taxon>
        <taxon>Pseudomonadati</taxon>
        <taxon>Pseudomonadota</taxon>
        <taxon>Gammaproteobacteria</taxon>
        <taxon>sulfur-oxidizing symbionts</taxon>
    </lineage>
</organism>
<protein>
    <submittedName>
        <fullName evidence="5">CRP/FNR family transcriptional regulator, transcriptional activator FtrB</fullName>
    </submittedName>
</protein>
<evidence type="ECO:0000259" key="4">
    <source>
        <dbReference type="PROSITE" id="PS50042"/>
    </source>
</evidence>
<dbReference type="STRING" id="1303921.BSEPE_0087"/>
<keyword evidence="3" id="KW-0804">Transcription</keyword>
<proteinExistence type="predicted"/>
<dbReference type="InterPro" id="IPR013587">
    <property type="entry name" value="Nitrate/nitrite_sensing"/>
</dbReference>
<dbReference type="CDD" id="cd00038">
    <property type="entry name" value="CAP_ED"/>
    <property type="match status" value="1"/>
</dbReference>
<dbReference type="SMART" id="SM00419">
    <property type="entry name" value="HTH_CRP"/>
    <property type="match status" value="1"/>
</dbReference>
<dbReference type="Pfam" id="PF00027">
    <property type="entry name" value="cNMP_binding"/>
    <property type="match status" value="1"/>
</dbReference>
<dbReference type="Gene3D" id="2.60.120.10">
    <property type="entry name" value="Jelly Rolls"/>
    <property type="match status" value="1"/>
</dbReference>
<dbReference type="EMBL" id="AP013042">
    <property type="protein sequence ID" value="BAS67111.1"/>
    <property type="molecule type" value="Genomic_DNA"/>
</dbReference>